<sequence length="181" mass="18988">MDVTQRSRRRGWVIVGALVVILAIVVAFRVLRQDPPAEPAPVGEAADVGFGESSGGTYAQETKDFVLQFDLRNNGGALVHVRAANAFDDKGFARLALAVLPGFAAGSSPSYDDVVAGGGKVIPLDPGSTAQLTVAGRLTCDPLPASRDGLDVRVDDRTVRVALPPVDDQPWSVAVARELCP</sequence>
<dbReference type="EMBL" id="JAPNTZ010000023">
    <property type="protein sequence ID" value="MCY1145110.1"/>
    <property type="molecule type" value="Genomic_DNA"/>
</dbReference>
<keyword evidence="3" id="KW-1185">Reference proteome</keyword>
<keyword evidence="1" id="KW-0812">Transmembrane</keyword>
<feature type="transmembrane region" description="Helical" evidence="1">
    <location>
        <begin position="12"/>
        <end position="31"/>
    </location>
</feature>
<evidence type="ECO:0000313" key="3">
    <source>
        <dbReference type="Proteomes" id="UP001151002"/>
    </source>
</evidence>
<protein>
    <submittedName>
        <fullName evidence="2">Uncharacterized protein</fullName>
    </submittedName>
</protein>
<keyword evidence="1" id="KW-1133">Transmembrane helix</keyword>
<name>A0ABT4BHN3_9ACTN</name>
<dbReference type="RefSeq" id="WP_267569695.1">
    <property type="nucleotide sequence ID" value="NZ_JAPNTZ010000023.1"/>
</dbReference>
<gene>
    <name evidence="2" type="ORF">OWR29_44525</name>
</gene>
<proteinExistence type="predicted"/>
<keyword evidence="1" id="KW-0472">Membrane</keyword>
<organism evidence="2 3">
    <name type="scientific">Paractinoplanes pyxinae</name>
    <dbReference type="NCBI Taxonomy" id="2997416"/>
    <lineage>
        <taxon>Bacteria</taxon>
        <taxon>Bacillati</taxon>
        <taxon>Actinomycetota</taxon>
        <taxon>Actinomycetes</taxon>
        <taxon>Micromonosporales</taxon>
        <taxon>Micromonosporaceae</taxon>
        <taxon>Paractinoplanes</taxon>
    </lineage>
</organism>
<comment type="caution">
    <text evidence="2">The sequence shown here is derived from an EMBL/GenBank/DDBJ whole genome shotgun (WGS) entry which is preliminary data.</text>
</comment>
<reference evidence="2" key="1">
    <citation type="submission" date="2022-11" db="EMBL/GenBank/DDBJ databases">
        <authorList>
            <person name="Somphong A."/>
            <person name="Phongsopitanun W."/>
        </authorList>
    </citation>
    <scope>NUCLEOTIDE SEQUENCE</scope>
    <source>
        <strain evidence="2">Pm04-4</strain>
    </source>
</reference>
<evidence type="ECO:0000256" key="1">
    <source>
        <dbReference type="SAM" id="Phobius"/>
    </source>
</evidence>
<accession>A0ABT4BHN3</accession>
<evidence type="ECO:0000313" key="2">
    <source>
        <dbReference type="EMBL" id="MCY1145110.1"/>
    </source>
</evidence>
<dbReference type="Proteomes" id="UP001151002">
    <property type="component" value="Unassembled WGS sequence"/>
</dbReference>